<feature type="transmembrane region" description="Helical" evidence="1">
    <location>
        <begin position="203"/>
        <end position="221"/>
    </location>
</feature>
<name>A0ABT8T0I7_9HYPH</name>
<reference evidence="3" key="2">
    <citation type="submission" date="2023-07" db="EMBL/GenBank/DDBJ databases">
        <authorList>
            <person name="Sun H."/>
        </authorList>
    </citation>
    <scope>NUCLEOTIDE SEQUENCE</scope>
    <source>
        <strain evidence="3">05753</strain>
    </source>
</reference>
<accession>A0ABT8T0I7</accession>
<dbReference type="EMBL" id="JAUKWQ010000007">
    <property type="protein sequence ID" value="MDO1584170.1"/>
    <property type="molecule type" value="Genomic_DNA"/>
</dbReference>
<keyword evidence="1" id="KW-0472">Membrane</keyword>
<dbReference type="GO" id="GO:0016746">
    <property type="term" value="F:acyltransferase activity"/>
    <property type="evidence" value="ECO:0007669"/>
    <property type="project" value="UniProtKB-KW"/>
</dbReference>
<feature type="transmembrane region" description="Helical" evidence="1">
    <location>
        <begin position="150"/>
        <end position="168"/>
    </location>
</feature>
<keyword evidence="4" id="KW-1185">Reference proteome</keyword>
<feature type="transmembrane region" description="Helical" evidence="1">
    <location>
        <begin position="74"/>
        <end position="96"/>
    </location>
</feature>
<evidence type="ECO:0000313" key="3">
    <source>
        <dbReference type="EMBL" id="MDO1584170.1"/>
    </source>
</evidence>
<dbReference type="Pfam" id="PF01757">
    <property type="entry name" value="Acyl_transf_3"/>
    <property type="match status" value="1"/>
</dbReference>
<protein>
    <submittedName>
        <fullName evidence="3">Acyltransferase</fullName>
        <ecNumber evidence="3">2.3.-.-</ecNumber>
    </submittedName>
</protein>
<dbReference type="Proteomes" id="UP001169006">
    <property type="component" value="Unassembled WGS sequence"/>
</dbReference>
<dbReference type="EC" id="2.3.-.-" evidence="3"/>
<dbReference type="PANTHER" id="PTHR23028:SF131">
    <property type="entry name" value="BLR2367 PROTEIN"/>
    <property type="match status" value="1"/>
</dbReference>
<comment type="caution">
    <text evidence="3">The sequence shown here is derived from an EMBL/GenBank/DDBJ whole genome shotgun (WGS) entry which is preliminary data.</text>
</comment>
<proteinExistence type="predicted"/>
<dbReference type="RefSeq" id="WP_302078403.1">
    <property type="nucleotide sequence ID" value="NZ_JAUKWQ010000007.1"/>
</dbReference>
<sequence length="336" mass="36361">MKTLYGIQYLRAVAALAVVLFHSAERAGAHFSIGAAGVDVFFVVSGFIMVVISEKRHQSPAAFLRDRLLRIAPSYWLVTTIMVVGALVGLFPNLTLSTAHLVGSYLFLPVPSPNGGALWPILVQGWTLNYEMFFYLVFASTLMFGLNRRLAALAMVFVLLAVAGFFVTPASPALVFYTRPVILEFLAGALIARFWLRGIIPGPGAGLILVAVGLLAFAGIYVWQLDFNTWICAPLAIMMVTGMLALEKAGRLPIWRPLSYLGDASYSIYLWHTLAISVVLKAATAFALSGWAGISIAALAGVALGIVAYEGIERPLQGLVRHGRFSFRVLGREPAK</sequence>
<keyword evidence="3" id="KW-0012">Acyltransferase</keyword>
<reference evidence="3" key="1">
    <citation type="journal article" date="2015" name="Int. J. Syst. Evol. Microbiol.">
        <title>Rhizobium oryzicola sp. nov., potential plant-growth-promoting endophytic bacteria isolated from rice roots.</title>
        <authorList>
            <person name="Zhang X.X."/>
            <person name="Gao J.S."/>
            <person name="Cao Y.H."/>
            <person name="Sheirdil R.A."/>
            <person name="Wang X.C."/>
            <person name="Zhang L."/>
        </authorList>
    </citation>
    <scope>NUCLEOTIDE SEQUENCE</scope>
    <source>
        <strain evidence="3">05753</strain>
    </source>
</reference>
<keyword evidence="1" id="KW-1133">Transmembrane helix</keyword>
<keyword evidence="3" id="KW-0808">Transferase</keyword>
<feature type="transmembrane region" description="Helical" evidence="1">
    <location>
        <begin position="286"/>
        <end position="309"/>
    </location>
</feature>
<feature type="transmembrane region" description="Helical" evidence="1">
    <location>
        <begin position="227"/>
        <end position="246"/>
    </location>
</feature>
<gene>
    <name evidence="3" type="ORF">Q2T52_18965</name>
</gene>
<feature type="transmembrane region" description="Helical" evidence="1">
    <location>
        <begin position="36"/>
        <end position="53"/>
    </location>
</feature>
<dbReference type="PANTHER" id="PTHR23028">
    <property type="entry name" value="ACETYLTRANSFERASE"/>
    <property type="match status" value="1"/>
</dbReference>
<feature type="transmembrane region" description="Helical" evidence="1">
    <location>
        <begin position="116"/>
        <end position="138"/>
    </location>
</feature>
<evidence type="ECO:0000313" key="4">
    <source>
        <dbReference type="Proteomes" id="UP001169006"/>
    </source>
</evidence>
<evidence type="ECO:0000259" key="2">
    <source>
        <dbReference type="Pfam" id="PF01757"/>
    </source>
</evidence>
<dbReference type="InterPro" id="IPR050879">
    <property type="entry name" value="Acyltransferase_3"/>
</dbReference>
<dbReference type="InterPro" id="IPR002656">
    <property type="entry name" value="Acyl_transf_3_dom"/>
</dbReference>
<feature type="transmembrane region" description="Helical" evidence="1">
    <location>
        <begin position="174"/>
        <end position="196"/>
    </location>
</feature>
<evidence type="ECO:0000256" key="1">
    <source>
        <dbReference type="SAM" id="Phobius"/>
    </source>
</evidence>
<organism evidence="3 4">
    <name type="scientific">Rhizobium oryzicola</name>
    <dbReference type="NCBI Taxonomy" id="1232668"/>
    <lineage>
        <taxon>Bacteria</taxon>
        <taxon>Pseudomonadati</taxon>
        <taxon>Pseudomonadota</taxon>
        <taxon>Alphaproteobacteria</taxon>
        <taxon>Hyphomicrobiales</taxon>
        <taxon>Rhizobiaceae</taxon>
        <taxon>Rhizobium/Agrobacterium group</taxon>
        <taxon>Rhizobium</taxon>
    </lineage>
</organism>
<feature type="transmembrane region" description="Helical" evidence="1">
    <location>
        <begin position="258"/>
        <end position="280"/>
    </location>
</feature>
<feature type="domain" description="Acyltransferase 3" evidence="2">
    <location>
        <begin position="5"/>
        <end position="309"/>
    </location>
</feature>
<keyword evidence="1" id="KW-0812">Transmembrane</keyword>